<organism evidence="3 4">
    <name type="scientific">Lasiosphaeria ovina</name>
    <dbReference type="NCBI Taxonomy" id="92902"/>
    <lineage>
        <taxon>Eukaryota</taxon>
        <taxon>Fungi</taxon>
        <taxon>Dikarya</taxon>
        <taxon>Ascomycota</taxon>
        <taxon>Pezizomycotina</taxon>
        <taxon>Sordariomycetes</taxon>
        <taxon>Sordariomycetidae</taxon>
        <taxon>Sordariales</taxon>
        <taxon>Lasiosphaeriaceae</taxon>
        <taxon>Lasiosphaeria</taxon>
    </lineage>
</organism>
<comment type="caution">
    <text evidence="3">The sequence shown here is derived from an EMBL/GenBank/DDBJ whole genome shotgun (WGS) entry which is preliminary data.</text>
</comment>
<name>A0AAE0KN63_9PEZI</name>
<keyword evidence="1" id="KW-1133">Transmembrane helix</keyword>
<dbReference type="EMBL" id="JAULSN010000002">
    <property type="protein sequence ID" value="KAK3379533.1"/>
    <property type="molecule type" value="Genomic_DNA"/>
</dbReference>
<keyword evidence="1" id="KW-0812">Transmembrane</keyword>
<reference evidence="3" key="1">
    <citation type="journal article" date="2023" name="Mol. Phylogenet. Evol.">
        <title>Genome-scale phylogeny and comparative genomics of the fungal order Sordariales.</title>
        <authorList>
            <person name="Hensen N."/>
            <person name="Bonometti L."/>
            <person name="Westerberg I."/>
            <person name="Brannstrom I.O."/>
            <person name="Guillou S."/>
            <person name="Cros-Aarteil S."/>
            <person name="Calhoun S."/>
            <person name="Haridas S."/>
            <person name="Kuo A."/>
            <person name="Mondo S."/>
            <person name="Pangilinan J."/>
            <person name="Riley R."/>
            <person name="LaButti K."/>
            <person name="Andreopoulos B."/>
            <person name="Lipzen A."/>
            <person name="Chen C."/>
            <person name="Yan M."/>
            <person name="Daum C."/>
            <person name="Ng V."/>
            <person name="Clum A."/>
            <person name="Steindorff A."/>
            <person name="Ohm R.A."/>
            <person name="Martin F."/>
            <person name="Silar P."/>
            <person name="Natvig D.O."/>
            <person name="Lalanne C."/>
            <person name="Gautier V."/>
            <person name="Ament-Velasquez S.L."/>
            <person name="Kruys A."/>
            <person name="Hutchinson M.I."/>
            <person name="Powell A.J."/>
            <person name="Barry K."/>
            <person name="Miller A.N."/>
            <person name="Grigoriev I.V."/>
            <person name="Debuchy R."/>
            <person name="Gladieux P."/>
            <person name="Hiltunen Thoren M."/>
            <person name="Johannesson H."/>
        </authorList>
    </citation>
    <scope>NUCLEOTIDE SEQUENCE</scope>
    <source>
        <strain evidence="3">CBS 958.72</strain>
    </source>
</reference>
<dbReference type="Proteomes" id="UP001287356">
    <property type="component" value="Unassembled WGS sequence"/>
</dbReference>
<proteinExistence type="predicted"/>
<feature type="transmembrane region" description="Helical" evidence="1">
    <location>
        <begin position="65"/>
        <end position="83"/>
    </location>
</feature>
<keyword evidence="2" id="KW-0732">Signal</keyword>
<dbReference type="AlphaFoldDB" id="A0AAE0KN63"/>
<evidence type="ECO:0000313" key="3">
    <source>
        <dbReference type="EMBL" id="KAK3379533.1"/>
    </source>
</evidence>
<accession>A0AAE0KN63</accession>
<evidence type="ECO:0000256" key="1">
    <source>
        <dbReference type="SAM" id="Phobius"/>
    </source>
</evidence>
<feature type="signal peptide" evidence="2">
    <location>
        <begin position="1"/>
        <end position="23"/>
    </location>
</feature>
<keyword evidence="1" id="KW-0472">Membrane</keyword>
<reference evidence="3" key="2">
    <citation type="submission" date="2023-06" db="EMBL/GenBank/DDBJ databases">
        <authorList>
            <consortium name="Lawrence Berkeley National Laboratory"/>
            <person name="Haridas S."/>
            <person name="Hensen N."/>
            <person name="Bonometti L."/>
            <person name="Westerberg I."/>
            <person name="Brannstrom I.O."/>
            <person name="Guillou S."/>
            <person name="Cros-Aarteil S."/>
            <person name="Calhoun S."/>
            <person name="Kuo A."/>
            <person name="Mondo S."/>
            <person name="Pangilinan J."/>
            <person name="Riley R."/>
            <person name="Labutti K."/>
            <person name="Andreopoulos B."/>
            <person name="Lipzen A."/>
            <person name="Chen C."/>
            <person name="Yanf M."/>
            <person name="Daum C."/>
            <person name="Ng V."/>
            <person name="Clum A."/>
            <person name="Steindorff A."/>
            <person name="Ohm R."/>
            <person name="Martin F."/>
            <person name="Silar P."/>
            <person name="Natvig D."/>
            <person name="Lalanne C."/>
            <person name="Gautier V."/>
            <person name="Ament-Velasquez S.L."/>
            <person name="Kruys A."/>
            <person name="Hutchinson M.I."/>
            <person name="Powell A.J."/>
            <person name="Barry K."/>
            <person name="Miller A.N."/>
            <person name="Grigoriev I.V."/>
            <person name="Debuchy R."/>
            <person name="Gladieux P."/>
            <person name="Thoren M.H."/>
            <person name="Johannesson H."/>
        </authorList>
    </citation>
    <scope>NUCLEOTIDE SEQUENCE</scope>
    <source>
        <strain evidence="3">CBS 958.72</strain>
    </source>
</reference>
<feature type="chain" id="PRO_5041953672" evidence="2">
    <location>
        <begin position="24"/>
        <end position="196"/>
    </location>
</feature>
<protein>
    <submittedName>
        <fullName evidence="3">Uncharacterized protein</fullName>
    </submittedName>
</protein>
<evidence type="ECO:0000256" key="2">
    <source>
        <dbReference type="SAM" id="SignalP"/>
    </source>
</evidence>
<evidence type="ECO:0000313" key="4">
    <source>
        <dbReference type="Proteomes" id="UP001287356"/>
    </source>
</evidence>
<keyword evidence="4" id="KW-1185">Reference proteome</keyword>
<gene>
    <name evidence="3" type="ORF">B0T24DRAFT_161027</name>
</gene>
<sequence length="196" mass="21618">MLNLIFSLSVLFAALQWIAEVLFSRNRKRENFGLSQGHIRAGLAVFASLLAGLDGQDSRGVLRAGFLACIMSQAEFLSFFFLWDSSTRRDDGRVRGSGLQRLACSMGFREDGQKPGAADGPLKCCASIPGDCNLSRSRSSAFGGGRPDWLTLSRTCPFLFHTPILSLPSRLWSPCLSSIIHQNQSNRRKSLYSRPN</sequence>